<accession>A0A8J5IF96</accession>
<keyword evidence="3" id="KW-1185">Reference proteome</keyword>
<gene>
    <name evidence="2" type="ORF">JG688_00014864</name>
</gene>
<reference evidence="2" key="1">
    <citation type="submission" date="2021-01" db="EMBL/GenBank/DDBJ databases">
        <title>Phytophthora aleatoria, a newly-described species from Pinus radiata is distinct from Phytophthora cactorum isolates based on comparative genomics.</title>
        <authorList>
            <person name="Mcdougal R."/>
            <person name="Panda P."/>
            <person name="Williams N."/>
            <person name="Studholme D.J."/>
        </authorList>
    </citation>
    <scope>NUCLEOTIDE SEQUENCE</scope>
    <source>
        <strain evidence="2">NZFS 4037</strain>
    </source>
</reference>
<feature type="compositionally biased region" description="Basic and acidic residues" evidence="1">
    <location>
        <begin position="1"/>
        <end position="10"/>
    </location>
</feature>
<sequence length="151" mass="16814">MSDSEEHGYEYDSDDQFGSEERGSAADEEDDEAAQQRHAAREAPIALENTFYEAEDFLQRGDFVQGAGEGKIYLDIHEFDQLQKLLTQPYEYFQTPDSVQHPSKATALLDGYALEIQAPTAAELCVTTKTSAKMRVIYPKTLDLDAAVADP</sequence>
<dbReference type="AlphaFoldDB" id="A0A8J5IF96"/>
<name>A0A8J5IF96_9STRA</name>
<evidence type="ECO:0000313" key="3">
    <source>
        <dbReference type="Proteomes" id="UP000709295"/>
    </source>
</evidence>
<organism evidence="2 3">
    <name type="scientific">Phytophthora aleatoria</name>
    <dbReference type="NCBI Taxonomy" id="2496075"/>
    <lineage>
        <taxon>Eukaryota</taxon>
        <taxon>Sar</taxon>
        <taxon>Stramenopiles</taxon>
        <taxon>Oomycota</taxon>
        <taxon>Peronosporomycetes</taxon>
        <taxon>Peronosporales</taxon>
        <taxon>Peronosporaceae</taxon>
        <taxon>Phytophthora</taxon>
    </lineage>
</organism>
<dbReference type="EMBL" id="JAENGY010001487">
    <property type="protein sequence ID" value="KAG6948920.1"/>
    <property type="molecule type" value="Genomic_DNA"/>
</dbReference>
<evidence type="ECO:0000313" key="2">
    <source>
        <dbReference type="EMBL" id="KAG6948920.1"/>
    </source>
</evidence>
<protein>
    <submittedName>
        <fullName evidence="2">Uncharacterized protein</fullName>
    </submittedName>
</protein>
<evidence type="ECO:0000256" key="1">
    <source>
        <dbReference type="SAM" id="MobiDB-lite"/>
    </source>
</evidence>
<dbReference type="Proteomes" id="UP000709295">
    <property type="component" value="Unassembled WGS sequence"/>
</dbReference>
<feature type="region of interest" description="Disordered" evidence="1">
    <location>
        <begin position="1"/>
        <end position="44"/>
    </location>
</feature>
<proteinExistence type="predicted"/>
<comment type="caution">
    <text evidence="2">The sequence shown here is derived from an EMBL/GenBank/DDBJ whole genome shotgun (WGS) entry which is preliminary data.</text>
</comment>